<dbReference type="InterPro" id="IPR000182">
    <property type="entry name" value="GNAT_dom"/>
</dbReference>
<evidence type="ECO:0000313" key="3">
    <source>
        <dbReference type="Proteomes" id="UP000295818"/>
    </source>
</evidence>
<reference evidence="2 3" key="1">
    <citation type="journal article" date="2015" name="Stand. Genomic Sci.">
        <title>Genomic Encyclopedia of Bacterial and Archaeal Type Strains, Phase III: the genomes of soil and plant-associated and newly described type strains.</title>
        <authorList>
            <person name="Whitman W.B."/>
            <person name="Woyke T."/>
            <person name="Klenk H.P."/>
            <person name="Zhou Y."/>
            <person name="Lilburn T.G."/>
            <person name="Beck B.J."/>
            <person name="De Vos P."/>
            <person name="Vandamme P."/>
            <person name="Eisen J.A."/>
            <person name="Garrity G."/>
            <person name="Hugenholtz P."/>
            <person name="Kyrpides N.C."/>
        </authorList>
    </citation>
    <scope>NUCLEOTIDE SEQUENCE [LARGE SCALE GENOMIC DNA]</scope>
    <source>
        <strain evidence="2 3">VKM Ac-2538</strain>
    </source>
</reference>
<evidence type="ECO:0000259" key="1">
    <source>
        <dbReference type="PROSITE" id="PS51186"/>
    </source>
</evidence>
<feature type="domain" description="N-acetyltransferase" evidence="1">
    <location>
        <begin position="17"/>
        <end position="184"/>
    </location>
</feature>
<gene>
    <name evidence="2" type="ORF">EV644_106126</name>
</gene>
<accession>A0ABY2BK13</accession>
<dbReference type="PANTHER" id="PTHR43441">
    <property type="entry name" value="RIBOSOMAL-PROTEIN-SERINE ACETYLTRANSFERASE"/>
    <property type="match status" value="1"/>
</dbReference>
<name>A0ABY2BK13_9ACTN</name>
<protein>
    <submittedName>
        <fullName evidence="2">RimJ/RimL family protein N-acetyltransferase</fullName>
    </submittedName>
</protein>
<dbReference type="Pfam" id="PF13302">
    <property type="entry name" value="Acetyltransf_3"/>
    <property type="match status" value="1"/>
</dbReference>
<dbReference type="Gene3D" id="3.40.630.30">
    <property type="match status" value="1"/>
</dbReference>
<dbReference type="EMBL" id="SLWM01000006">
    <property type="protein sequence ID" value="TCO22818.1"/>
    <property type="molecule type" value="Genomic_DNA"/>
</dbReference>
<dbReference type="SUPFAM" id="SSF55729">
    <property type="entry name" value="Acyl-CoA N-acyltransferases (Nat)"/>
    <property type="match status" value="1"/>
</dbReference>
<comment type="caution">
    <text evidence="2">The sequence shown here is derived from an EMBL/GenBank/DDBJ whole genome shotgun (WGS) entry which is preliminary data.</text>
</comment>
<dbReference type="Proteomes" id="UP000295818">
    <property type="component" value="Unassembled WGS sequence"/>
</dbReference>
<dbReference type="PANTHER" id="PTHR43441:SF10">
    <property type="entry name" value="ACETYLTRANSFERASE"/>
    <property type="match status" value="1"/>
</dbReference>
<evidence type="ECO:0000313" key="2">
    <source>
        <dbReference type="EMBL" id="TCO22818.1"/>
    </source>
</evidence>
<sequence>MYSGEAALFASKITENAELRPLEPWQAAEFLAHVDKARANIEPYIPWAEVVVDEEKARDFLERYAKRQAADEGRIYGIWLDGELVGGLLFRTFEAAWGSCEIGVWLSAEAEGHGLITRAAQQLVDWAIGTRGMTRVEWRCVPANTRSVAVAQRLGMTLEGTLRQAFPYRGELHDVQVWSILSDEWPHRAWA</sequence>
<keyword evidence="3" id="KW-1185">Reference proteome</keyword>
<proteinExistence type="predicted"/>
<dbReference type="InterPro" id="IPR016181">
    <property type="entry name" value="Acyl_CoA_acyltransferase"/>
</dbReference>
<dbReference type="InterPro" id="IPR051908">
    <property type="entry name" value="Ribosomal_N-acetyltransferase"/>
</dbReference>
<organism evidence="2 3">
    <name type="scientific">Kribbella orskensis</name>
    <dbReference type="NCBI Taxonomy" id="2512216"/>
    <lineage>
        <taxon>Bacteria</taxon>
        <taxon>Bacillati</taxon>
        <taxon>Actinomycetota</taxon>
        <taxon>Actinomycetes</taxon>
        <taxon>Propionibacteriales</taxon>
        <taxon>Kribbellaceae</taxon>
        <taxon>Kribbella</taxon>
    </lineage>
</organism>
<dbReference type="PROSITE" id="PS51186">
    <property type="entry name" value="GNAT"/>
    <property type="match status" value="1"/>
</dbReference>